<keyword evidence="2" id="KW-1185">Reference proteome</keyword>
<gene>
    <name evidence="1" type="ordered locus">Plabr_2695</name>
</gene>
<evidence type="ECO:0000313" key="1">
    <source>
        <dbReference type="EMBL" id="ADY60295.1"/>
    </source>
</evidence>
<dbReference type="Proteomes" id="UP000006860">
    <property type="component" value="Chromosome"/>
</dbReference>
<dbReference type="AlphaFoldDB" id="F0SRX9"/>
<evidence type="ECO:0000313" key="2">
    <source>
        <dbReference type="Proteomes" id="UP000006860"/>
    </source>
</evidence>
<dbReference type="STRING" id="756272.Plabr_2695"/>
<organism evidence="1 2">
    <name type="scientific">Rubinisphaera brasiliensis (strain ATCC 49424 / DSM 5305 / JCM 21570 / IAM 15109 / NBRC 103401 / IFAM 1448)</name>
    <name type="common">Planctomyces brasiliensis</name>
    <dbReference type="NCBI Taxonomy" id="756272"/>
    <lineage>
        <taxon>Bacteria</taxon>
        <taxon>Pseudomonadati</taxon>
        <taxon>Planctomycetota</taxon>
        <taxon>Planctomycetia</taxon>
        <taxon>Planctomycetales</taxon>
        <taxon>Planctomycetaceae</taxon>
        <taxon>Rubinisphaera</taxon>
    </lineage>
</organism>
<name>F0SRX9_RUBBR</name>
<dbReference type="RefSeq" id="WP_013629019.1">
    <property type="nucleotide sequence ID" value="NC_015174.1"/>
</dbReference>
<dbReference type="InterPro" id="IPR011463">
    <property type="entry name" value="DUF1569"/>
</dbReference>
<dbReference type="Pfam" id="PF07606">
    <property type="entry name" value="DUF1569"/>
    <property type="match status" value="1"/>
</dbReference>
<sequence length="153" mass="17429">MSDLRFLQFSNLDAAIDEAQRLLASGYVAHGNWSLGQICSHLRLVQDPSVEGYPTWMSMFAFLRPIMRRTLMPRALSADPPRGIRTMSSFQPGNDLDDAEEVERFVASVKRFQNHEGAYYAHPAFGRLDPQQLEQVHAAHAAHHLRFLMPRSH</sequence>
<evidence type="ECO:0008006" key="3">
    <source>
        <dbReference type="Google" id="ProtNLM"/>
    </source>
</evidence>
<accession>F0SRX9</accession>
<dbReference type="Gene3D" id="1.20.120.450">
    <property type="entry name" value="dinb family like domain"/>
    <property type="match status" value="1"/>
</dbReference>
<reference evidence="2" key="1">
    <citation type="submission" date="2011-02" db="EMBL/GenBank/DDBJ databases">
        <title>The complete genome of Planctomyces brasiliensis DSM 5305.</title>
        <authorList>
            <person name="Lucas S."/>
            <person name="Copeland A."/>
            <person name="Lapidus A."/>
            <person name="Bruce D."/>
            <person name="Goodwin L."/>
            <person name="Pitluck S."/>
            <person name="Kyrpides N."/>
            <person name="Mavromatis K."/>
            <person name="Pagani I."/>
            <person name="Ivanova N."/>
            <person name="Ovchinnikova G."/>
            <person name="Lu M."/>
            <person name="Detter J.C."/>
            <person name="Han C."/>
            <person name="Land M."/>
            <person name="Hauser L."/>
            <person name="Markowitz V."/>
            <person name="Cheng J.-F."/>
            <person name="Hugenholtz P."/>
            <person name="Woyke T."/>
            <person name="Wu D."/>
            <person name="Tindall B."/>
            <person name="Pomrenke H.G."/>
            <person name="Brambilla E."/>
            <person name="Klenk H.-P."/>
            <person name="Eisen J.A."/>
        </authorList>
    </citation>
    <scope>NUCLEOTIDE SEQUENCE [LARGE SCALE GENOMIC DNA]</scope>
    <source>
        <strain evidence="2">ATCC 49424 / DSM 5305 / JCM 21570 / NBRC 103401 / IFAM 1448</strain>
    </source>
</reference>
<protein>
    <recommendedName>
        <fullName evidence="3">DUF1569 domain-containing protein</fullName>
    </recommendedName>
</protein>
<dbReference type="eggNOG" id="ENOG5032YKI">
    <property type="taxonomic scope" value="Bacteria"/>
</dbReference>
<dbReference type="EMBL" id="CP002546">
    <property type="protein sequence ID" value="ADY60295.1"/>
    <property type="molecule type" value="Genomic_DNA"/>
</dbReference>
<proteinExistence type="predicted"/>
<dbReference type="InterPro" id="IPR034660">
    <property type="entry name" value="DinB/YfiT-like"/>
</dbReference>
<dbReference type="HOGENOM" id="CLU_114958_0_0_0"/>
<dbReference type="KEGG" id="pbs:Plabr_2695"/>